<dbReference type="InterPro" id="IPR001179">
    <property type="entry name" value="PPIase_FKBP_dom"/>
</dbReference>
<dbReference type="Proteomes" id="UP001165060">
    <property type="component" value="Unassembled WGS sequence"/>
</dbReference>
<comment type="caution">
    <text evidence="8">The sequence shown here is derived from an EMBL/GenBank/DDBJ whole genome shotgun (WGS) entry which is preliminary data.</text>
</comment>
<dbReference type="PANTHER" id="PTHR43811:SF19">
    <property type="entry name" value="39 KDA FK506-BINDING NUCLEAR PROTEIN"/>
    <property type="match status" value="1"/>
</dbReference>
<feature type="compositionally biased region" description="Basic and acidic residues" evidence="6">
    <location>
        <begin position="159"/>
        <end position="168"/>
    </location>
</feature>
<proteinExistence type="predicted"/>
<keyword evidence="4 5" id="KW-0413">Isomerase</keyword>
<evidence type="ECO:0000256" key="5">
    <source>
        <dbReference type="PROSITE-ProRule" id="PRU00277"/>
    </source>
</evidence>
<evidence type="ECO:0000259" key="7">
    <source>
        <dbReference type="PROSITE" id="PS50059"/>
    </source>
</evidence>
<protein>
    <recommendedName>
        <fullName evidence="2 5">peptidylprolyl isomerase</fullName>
        <ecNumber evidence="2 5">5.2.1.8</ecNumber>
    </recommendedName>
</protein>
<sequence length="321" mass="33156">MAPKAPSVSRRTVSSGLFCAQLDTPSDSSVLHLVVPPLTTLTLAVVNVAANSALEMCLDKDMREWTLVGSNFTGATDEDIEDVSYLTVPLGLKVRGPQEMFFSGSAHLVGSAEAALGGAGADLPPAPPVAVAAPAPAAAAAVPAPAAAAPAKGKTKKEKKAEAKRKQAEMSALVASNNPSADEPSSSKKAKGPAVSQVLVGSVKNREGGVKTKDIIIGAGAAPLTGRTVAINYTGTLLSDGHQFDKSMNHKSPFRFRMGLGQVVKGLEVGLDGMRVGGEREITIPPKMGYAGKKQPGIPANSTLVFHVQLQGVEKSDNKYR</sequence>
<evidence type="ECO:0000313" key="9">
    <source>
        <dbReference type="Proteomes" id="UP001165060"/>
    </source>
</evidence>
<organism evidence="8 9">
    <name type="scientific">Tetraparma gracilis</name>
    <dbReference type="NCBI Taxonomy" id="2962635"/>
    <lineage>
        <taxon>Eukaryota</taxon>
        <taxon>Sar</taxon>
        <taxon>Stramenopiles</taxon>
        <taxon>Ochrophyta</taxon>
        <taxon>Bolidophyceae</taxon>
        <taxon>Parmales</taxon>
        <taxon>Triparmaceae</taxon>
        <taxon>Tetraparma</taxon>
    </lineage>
</organism>
<feature type="compositionally biased region" description="Polar residues" evidence="6">
    <location>
        <begin position="174"/>
        <end position="184"/>
    </location>
</feature>
<dbReference type="PANTHER" id="PTHR43811">
    <property type="entry name" value="FKBP-TYPE PEPTIDYL-PROLYL CIS-TRANS ISOMERASE FKPA"/>
    <property type="match status" value="1"/>
</dbReference>
<comment type="catalytic activity">
    <reaction evidence="1 5">
        <text>[protein]-peptidylproline (omega=180) = [protein]-peptidylproline (omega=0)</text>
        <dbReference type="Rhea" id="RHEA:16237"/>
        <dbReference type="Rhea" id="RHEA-COMP:10747"/>
        <dbReference type="Rhea" id="RHEA-COMP:10748"/>
        <dbReference type="ChEBI" id="CHEBI:83833"/>
        <dbReference type="ChEBI" id="CHEBI:83834"/>
        <dbReference type="EC" id="5.2.1.8"/>
    </reaction>
</comment>
<evidence type="ECO:0000256" key="3">
    <source>
        <dbReference type="ARBA" id="ARBA00023110"/>
    </source>
</evidence>
<evidence type="ECO:0000256" key="4">
    <source>
        <dbReference type="ARBA" id="ARBA00023235"/>
    </source>
</evidence>
<feature type="region of interest" description="Disordered" evidence="6">
    <location>
        <begin position="146"/>
        <end position="195"/>
    </location>
</feature>
<evidence type="ECO:0000256" key="6">
    <source>
        <dbReference type="SAM" id="MobiDB-lite"/>
    </source>
</evidence>
<evidence type="ECO:0000313" key="8">
    <source>
        <dbReference type="EMBL" id="GMI38119.1"/>
    </source>
</evidence>
<dbReference type="PROSITE" id="PS50059">
    <property type="entry name" value="FKBP_PPIASE"/>
    <property type="match status" value="1"/>
</dbReference>
<accession>A0ABQ6N155</accession>
<reference evidence="8 9" key="1">
    <citation type="journal article" date="2023" name="Commun. Biol.">
        <title>Genome analysis of Parmales, the sister group of diatoms, reveals the evolutionary specialization of diatoms from phago-mixotrophs to photoautotrophs.</title>
        <authorList>
            <person name="Ban H."/>
            <person name="Sato S."/>
            <person name="Yoshikawa S."/>
            <person name="Yamada K."/>
            <person name="Nakamura Y."/>
            <person name="Ichinomiya M."/>
            <person name="Sato N."/>
            <person name="Blanc-Mathieu R."/>
            <person name="Endo H."/>
            <person name="Kuwata A."/>
            <person name="Ogata H."/>
        </authorList>
    </citation>
    <scope>NUCLEOTIDE SEQUENCE [LARGE SCALE GENOMIC DNA]</scope>
</reference>
<gene>
    <name evidence="8" type="ORF">TeGR_g9822</name>
</gene>
<dbReference type="EMBL" id="BRYB01000807">
    <property type="protein sequence ID" value="GMI38119.1"/>
    <property type="molecule type" value="Genomic_DNA"/>
</dbReference>
<dbReference type="Gene3D" id="3.10.50.40">
    <property type="match status" value="1"/>
</dbReference>
<dbReference type="Pfam" id="PF00254">
    <property type="entry name" value="FKBP_C"/>
    <property type="match status" value="1"/>
</dbReference>
<name>A0ABQ6N155_9STRA</name>
<evidence type="ECO:0000256" key="1">
    <source>
        <dbReference type="ARBA" id="ARBA00000971"/>
    </source>
</evidence>
<keyword evidence="9" id="KW-1185">Reference proteome</keyword>
<dbReference type="EC" id="5.2.1.8" evidence="2 5"/>
<dbReference type="InterPro" id="IPR046357">
    <property type="entry name" value="PPIase_dom_sf"/>
</dbReference>
<keyword evidence="3 5" id="KW-0697">Rotamase</keyword>
<evidence type="ECO:0000256" key="2">
    <source>
        <dbReference type="ARBA" id="ARBA00013194"/>
    </source>
</evidence>
<feature type="domain" description="PPIase FKBP-type" evidence="7">
    <location>
        <begin position="226"/>
        <end position="314"/>
    </location>
</feature>
<dbReference type="SUPFAM" id="SSF54534">
    <property type="entry name" value="FKBP-like"/>
    <property type="match status" value="1"/>
</dbReference>